<reference evidence="1 2" key="1">
    <citation type="submission" date="2016-10" db="EMBL/GenBank/DDBJ databases">
        <authorList>
            <person name="de Groot N.N."/>
        </authorList>
    </citation>
    <scope>NUCLEOTIDE SEQUENCE [LARGE SCALE GENOMIC DNA]</scope>
    <source>
        <strain evidence="1 2">APO</strain>
    </source>
</reference>
<name>A0A1H3QI57_9FIRM</name>
<dbReference type="SUPFAM" id="SSF48371">
    <property type="entry name" value="ARM repeat"/>
    <property type="match status" value="1"/>
</dbReference>
<dbReference type="OrthoDB" id="1951221at2"/>
<dbReference type="EMBL" id="FNPV01000009">
    <property type="protein sequence ID" value="SDZ12990.1"/>
    <property type="molecule type" value="Genomic_DNA"/>
</dbReference>
<dbReference type="Proteomes" id="UP000199230">
    <property type="component" value="Unassembled WGS sequence"/>
</dbReference>
<accession>A0A1H3QI57</accession>
<evidence type="ECO:0000313" key="1">
    <source>
        <dbReference type="EMBL" id="SDZ12990.1"/>
    </source>
</evidence>
<dbReference type="InterPro" id="IPR016024">
    <property type="entry name" value="ARM-type_fold"/>
</dbReference>
<gene>
    <name evidence="1" type="ORF">SAMN05192546_10999</name>
</gene>
<dbReference type="RefSeq" id="WP_093314919.1">
    <property type="nucleotide sequence ID" value="NZ_FNPV01000009.1"/>
</dbReference>
<protein>
    <submittedName>
        <fullName evidence="1">Uncharacterized protein</fullName>
    </submittedName>
</protein>
<dbReference type="AlphaFoldDB" id="A0A1H3QI57"/>
<proteinExistence type="predicted"/>
<organism evidence="1 2">
    <name type="scientific">Tindallia californiensis</name>
    <dbReference type="NCBI Taxonomy" id="159292"/>
    <lineage>
        <taxon>Bacteria</taxon>
        <taxon>Bacillati</taxon>
        <taxon>Bacillota</taxon>
        <taxon>Clostridia</taxon>
        <taxon>Peptostreptococcales</taxon>
        <taxon>Tindalliaceae</taxon>
        <taxon>Tindallia</taxon>
    </lineage>
</organism>
<keyword evidence="2" id="KW-1185">Reference proteome</keyword>
<evidence type="ECO:0000313" key="2">
    <source>
        <dbReference type="Proteomes" id="UP000199230"/>
    </source>
</evidence>
<dbReference type="STRING" id="159292.SAMN05192546_10999"/>
<sequence>MNKKDVIDHITDERTDLDTMVNLIIEHESCKEEVIHQLLNNKEIQVYYTCYEIVTKASEERPDLFYPYWDEFASLLNHSNSYHRNIGLTMIANMTKIDEKDLFATIYDRYMEHFNDPKFMTAQCFVQNLKKIIRFKKQDTERIVKALINIDQACDYPEKQKELLKSDVIEVLKEAYEVSEDEEKQIIASFIAAQINSPSPKTAKIAKQYCAIDQVAFFIVEAIVEAIIDNVGP</sequence>